<protein>
    <submittedName>
        <fullName evidence="1">Uncharacterized protein</fullName>
    </submittedName>
</protein>
<proteinExistence type="predicted"/>
<dbReference type="Proteomes" id="UP000825729">
    <property type="component" value="Unassembled WGS sequence"/>
</dbReference>
<evidence type="ECO:0000313" key="2">
    <source>
        <dbReference type="Proteomes" id="UP000825729"/>
    </source>
</evidence>
<name>A0AAV7F4W8_ARIFI</name>
<keyword evidence="2" id="KW-1185">Reference proteome</keyword>
<dbReference type="AlphaFoldDB" id="A0AAV7F4W8"/>
<gene>
    <name evidence="1" type="ORF">H6P81_007736</name>
</gene>
<reference evidence="1 2" key="1">
    <citation type="submission" date="2021-07" db="EMBL/GenBank/DDBJ databases">
        <title>The Aristolochia fimbriata genome: insights into angiosperm evolution, floral development and chemical biosynthesis.</title>
        <authorList>
            <person name="Jiao Y."/>
        </authorList>
    </citation>
    <scope>NUCLEOTIDE SEQUENCE [LARGE SCALE GENOMIC DNA]</scope>
    <source>
        <strain evidence="1">IBCAS-2021</strain>
        <tissue evidence="1">Leaf</tissue>
    </source>
</reference>
<organism evidence="1 2">
    <name type="scientific">Aristolochia fimbriata</name>
    <name type="common">White veined hardy Dutchman's pipe vine</name>
    <dbReference type="NCBI Taxonomy" id="158543"/>
    <lineage>
        <taxon>Eukaryota</taxon>
        <taxon>Viridiplantae</taxon>
        <taxon>Streptophyta</taxon>
        <taxon>Embryophyta</taxon>
        <taxon>Tracheophyta</taxon>
        <taxon>Spermatophyta</taxon>
        <taxon>Magnoliopsida</taxon>
        <taxon>Magnoliidae</taxon>
        <taxon>Piperales</taxon>
        <taxon>Aristolochiaceae</taxon>
        <taxon>Aristolochia</taxon>
    </lineage>
</organism>
<comment type="caution">
    <text evidence="1">The sequence shown here is derived from an EMBL/GenBank/DDBJ whole genome shotgun (WGS) entry which is preliminary data.</text>
</comment>
<evidence type="ECO:0000313" key="1">
    <source>
        <dbReference type="EMBL" id="KAG9454832.1"/>
    </source>
</evidence>
<sequence length="122" mass="13734">MEEFGPKKISAVAWRTIQYSFCTSEKTSHLTFRASVPSDQAYDIPREEEKLQADSAVYDVAASAMLKFEQAAPKVSFIWLVSKSARLEDGHTGYKHVQMVHWHGLGCAGVSLGPRLYWRQIA</sequence>
<dbReference type="EMBL" id="JAINDJ010000003">
    <property type="protein sequence ID" value="KAG9454832.1"/>
    <property type="molecule type" value="Genomic_DNA"/>
</dbReference>
<accession>A0AAV7F4W8</accession>